<dbReference type="AlphaFoldDB" id="A0A835SYE4"/>
<feature type="compositionally biased region" description="Gly residues" evidence="1">
    <location>
        <begin position="551"/>
        <end position="565"/>
    </location>
</feature>
<proteinExistence type="predicted"/>
<feature type="region of interest" description="Disordered" evidence="1">
    <location>
        <begin position="319"/>
        <end position="347"/>
    </location>
</feature>
<feature type="compositionally biased region" description="Polar residues" evidence="1">
    <location>
        <begin position="606"/>
        <end position="621"/>
    </location>
</feature>
<gene>
    <name evidence="2" type="ORF">HYH02_011928</name>
</gene>
<sequence length="669" mass="65560">MESPSARPDSFVLRRCGSSLHVPSAAVWQLFTREQVQAALAGRGSLTLLLAPQGSSGPLTRDSVAYLRCYASNNGNSIATQIAQTSLASQLLSLPDGGRVRCLAPDQPGGALVLFLEDSLAAFSSGSGAAGGGAAAGGSGCVPQHGSAAAGVGGGIGRGEGAAAALAQVASTGAALTLSEAAARQLFPGALRVAAAVTAAAAAAAAAAAGPAGADDGEVALPPAAACETCAPVAVFALNSGQGAAPRRTFQLELRPLRLRRGDEARCELGAAGKLVKYLGAGPGDAVRLVVVASAAVEAGSAPPPSLGAGAHGAAAFAAAPPGTSRQGAAAGSERRMDAGGSGGGGGGDVSICSSRCQVQAVLVSPAARPGRGHQLRRRWQPTQTQNHPKQPQARPQLAMQQHTSSGATVPATSAPSAAWPGVAMAGGGSALGPGLHMLRPPAAVQVPCAAPTTSAAIADTATTSGVCAAPAAAAAHAVPPAASTCAAATAVGASGCGGFGSVLQTLCRLASEQHLKRSFADMLSGGSSDGAARSQPRDGPVCSSEDGRVHAGGPGSTGGRGQQGPSGMREEGGIGAGSVSITRTRAARPPVQAQLRGNPGMRTGDVSSRSTAGTHPQRQQQENEDMAVGDKGCSAAAVTTDVARAVRVVQQRPDCYWGVTGAHIRPNN</sequence>
<reference evidence="2" key="1">
    <citation type="journal article" date="2020" name="bioRxiv">
        <title>Comparative genomics of Chlamydomonas.</title>
        <authorList>
            <person name="Craig R.J."/>
            <person name="Hasan A.R."/>
            <person name="Ness R.W."/>
            <person name="Keightley P.D."/>
        </authorList>
    </citation>
    <scope>NUCLEOTIDE SEQUENCE</scope>
    <source>
        <strain evidence="2">CCAP 11/173</strain>
    </source>
</reference>
<accession>A0A835SYE4</accession>
<comment type="caution">
    <text evidence="2">The sequence shown here is derived from an EMBL/GenBank/DDBJ whole genome shotgun (WGS) entry which is preliminary data.</text>
</comment>
<feature type="compositionally biased region" description="Low complexity" evidence="1">
    <location>
        <begin position="404"/>
        <end position="415"/>
    </location>
</feature>
<keyword evidence="3" id="KW-1185">Reference proteome</keyword>
<dbReference type="Proteomes" id="UP000613740">
    <property type="component" value="Unassembled WGS sequence"/>
</dbReference>
<feature type="compositionally biased region" description="Polar residues" evidence="1">
    <location>
        <begin position="381"/>
        <end position="390"/>
    </location>
</feature>
<organism evidence="2 3">
    <name type="scientific">Chlamydomonas schloesseri</name>
    <dbReference type="NCBI Taxonomy" id="2026947"/>
    <lineage>
        <taxon>Eukaryota</taxon>
        <taxon>Viridiplantae</taxon>
        <taxon>Chlorophyta</taxon>
        <taxon>core chlorophytes</taxon>
        <taxon>Chlorophyceae</taxon>
        <taxon>CS clade</taxon>
        <taxon>Chlamydomonadales</taxon>
        <taxon>Chlamydomonadaceae</taxon>
        <taxon>Chlamydomonas</taxon>
    </lineage>
</organism>
<evidence type="ECO:0000313" key="2">
    <source>
        <dbReference type="EMBL" id="KAG2435428.1"/>
    </source>
</evidence>
<feature type="compositionally biased region" description="Basic residues" evidence="1">
    <location>
        <begin position="371"/>
        <end position="380"/>
    </location>
</feature>
<evidence type="ECO:0000256" key="1">
    <source>
        <dbReference type="SAM" id="MobiDB-lite"/>
    </source>
</evidence>
<feature type="region of interest" description="Disordered" evidence="1">
    <location>
        <begin position="364"/>
        <end position="415"/>
    </location>
</feature>
<protein>
    <submittedName>
        <fullName evidence="2">Uncharacterized protein</fullName>
    </submittedName>
</protein>
<evidence type="ECO:0000313" key="3">
    <source>
        <dbReference type="Proteomes" id="UP000613740"/>
    </source>
</evidence>
<name>A0A835SYE4_9CHLO</name>
<feature type="region of interest" description="Disordered" evidence="1">
    <location>
        <begin position="522"/>
        <end position="627"/>
    </location>
</feature>
<dbReference type="EMBL" id="JAEHOD010000053">
    <property type="protein sequence ID" value="KAG2435428.1"/>
    <property type="molecule type" value="Genomic_DNA"/>
</dbReference>